<protein>
    <submittedName>
        <fullName evidence="2">Uncharacterized protein</fullName>
    </submittedName>
</protein>
<evidence type="ECO:0000313" key="2">
    <source>
        <dbReference type="EMBL" id="KAH9320110.1"/>
    </source>
</evidence>
<keyword evidence="3" id="KW-1185">Reference proteome</keyword>
<dbReference type="Proteomes" id="UP000824469">
    <property type="component" value="Unassembled WGS sequence"/>
</dbReference>
<reference evidence="2 3" key="1">
    <citation type="journal article" date="2021" name="Nat. Plants">
        <title>The Taxus genome provides insights into paclitaxel biosynthesis.</title>
        <authorList>
            <person name="Xiong X."/>
            <person name="Gou J."/>
            <person name="Liao Q."/>
            <person name="Li Y."/>
            <person name="Zhou Q."/>
            <person name="Bi G."/>
            <person name="Li C."/>
            <person name="Du R."/>
            <person name="Wang X."/>
            <person name="Sun T."/>
            <person name="Guo L."/>
            <person name="Liang H."/>
            <person name="Lu P."/>
            <person name="Wu Y."/>
            <person name="Zhang Z."/>
            <person name="Ro D.K."/>
            <person name="Shang Y."/>
            <person name="Huang S."/>
            <person name="Yan J."/>
        </authorList>
    </citation>
    <scope>NUCLEOTIDE SEQUENCE [LARGE SCALE GENOMIC DNA]</scope>
    <source>
        <strain evidence="2">Ta-2019</strain>
    </source>
</reference>
<gene>
    <name evidence="2" type="ORF">KI387_021879</name>
</gene>
<dbReference type="AlphaFoldDB" id="A0AA38GEA4"/>
<name>A0AA38GEA4_TAXCH</name>
<proteinExistence type="predicted"/>
<organism evidence="2 3">
    <name type="scientific">Taxus chinensis</name>
    <name type="common">Chinese yew</name>
    <name type="synonym">Taxus wallichiana var. chinensis</name>
    <dbReference type="NCBI Taxonomy" id="29808"/>
    <lineage>
        <taxon>Eukaryota</taxon>
        <taxon>Viridiplantae</taxon>
        <taxon>Streptophyta</taxon>
        <taxon>Embryophyta</taxon>
        <taxon>Tracheophyta</taxon>
        <taxon>Spermatophyta</taxon>
        <taxon>Pinopsida</taxon>
        <taxon>Pinidae</taxon>
        <taxon>Conifers II</taxon>
        <taxon>Cupressales</taxon>
        <taxon>Taxaceae</taxon>
        <taxon>Taxus</taxon>
    </lineage>
</organism>
<evidence type="ECO:0000256" key="1">
    <source>
        <dbReference type="SAM" id="MobiDB-lite"/>
    </source>
</evidence>
<comment type="caution">
    <text evidence="2">The sequence shown here is derived from an EMBL/GenBank/DDBJ whole genome shotgun (WGS) entry which is preliminary data.</text>
</comment>
<evidence type="ECO:0000313" key="3">
    <source>
        <dbReference type="Proteomes" id="UP000824469"/>
    </source>
</evidence>
<feature type="non-terminal residue" evidence="2">
    <location>
        <position position="140"/>
    </location>
</feature>
<feature type="compositionally biased region" description="Basic and acidic residues" evidence="1">
    <location>
        <begin position="17"/>
        <end position="51"/>
    </location>
</feature>
<accession>A0AA38GEA4</accession>
<sequence length="140" mass="15409">MEILEAYNGEMDDGEHEEAQDHLVYDVHDSEAEGDAHGKGGSKEVNTKDQRTPSLTEEVIEEAVEMEVAGIIKDLVEQEVERSVDEVFKEIDEESVGKEYGSMGRDPILAISFPTSARIGGNNVVAVQEQGIGYINNQNK</sequence>
<dbReference type="EMBL" id="JAHRHJ020000004">
    <property type="protein sequence ID" value="KAH9320110.1"/>
    <property type="molecule type" value="Genomic_DNA"/>
</dbReference>
<feature type="region of interest" description="Disordered" evidence="1">
    <location>
        <begin position="1"/>
        <end position="55"/>
    </location>
</feature>